<sequence length="106" mass="11301">MQRIRKGDQVVVIAGRDKGTKGTVLSRVDDRHVIVEGVNVVKKAVRPNPALGIEGGLIDKAMPIDQSNVMLVNPETGKGDRVGFKIVDGKKVRVFKSNGAEVGAKA</sequence>
<dbReference type="InterPro" id="IPR005824">
    <property type="entry name" value="KOW"/>
</dbReference>
<dbReference type="Proteomes" id="UP000715095">
    <property type="component" value="Unassembled WGS sequence"/>
</dbReference>
<evidence type="ECO:0000256" key="5">
    <source>
        <dbReference type="HAMAP-Rule" id="MF_01326"/>
    </source>
</evidence>
<dbReference type="PROSITE" id="PS01108">
    <property type="entry name" value="RIBOSOMAL_L24"/>
    <property type="match status" value="1"/>
</dbReference>
<dbReference type="Pfam" id="PF00467">
    <property type="entry name" value="KOW"/>
    <property type="match status" value="1"/>
</dbReference>
<comment type="function">
    <text evidence="5">One of two assembly initiator proteins, it binds directly to the 5'-end of the 23S rRNA, where it nucleates assembly of the 50S subunit.</text>
</comment>
<dbReference type="InterPro" id="IPR041988">
    <property type="entry name" value="Ribosomal_uL24_KOW"/>
</dbReference>
<dbReference type="HAMAP" id="MF_01326_B">
    <property type="entry name" value="Ribosomal_uL24_B"/>
    <property type="match status" value="1"/>
</dbReference>
<evidence type="ECO:0000256" key="4">
    <source>
        <dbReference type="ARBA" id="ARBA00035206"/>
    </source>
</evidence>
<comment type="similarity">
    <text evidence="1 5 6">Belongs to the universal ribosomal protein uL24 family.</text>
</comment>
<gene>
    <name evidence="5 8" type="primary">rplX</name>
    <name evidence="8" type="ORF">H6A60_08810</name>
</gene>
<evidence type="ECO:0000259" key="7">
    <source>
        <dbReference type="SMART" id="SM00739"/>
    </source>
</evidence>
<comment type="subunit">
    <text evidence="5">Part of the 50S ribosomal subunit.</text>
</comment>
<dbReference type="GO" id="GO:0005840">
    <property type="term" value="C:ribosome"/>
    <property type="evidence" value="ECO:0007669"/>
    <property type="project" value="UniProtKB-KW"/>
</dbReference>
<keyword evidence="5" id="KW-0699">rRNA-binding</keyword>
<dbReference type="InterPro" id="IPR005825">
    <property type="entry name" value="Ribosomal_uL24_CS"/>
</dbReference>
<dbReference type="InterPro" id="IPR057264">
    <property type="entry name" value="Ribosomal_uL24_C"/>
</dbReference>
<keyword evidence="3 5" id="KW-0687">Ribonucleoprotein</keyword>
<evidence type="ECO:0000256" key="3">
    <source>
        <dbReference type="ARBA" id="ARBA00023274"/>
    </source>
</evidence>
<name>A0ABS2DT92_9BURK</name>
<dbReference type="CDD" id="cd06089">
    <property type="entry name" value="KOW_RPL26"/>
    <property type="match status" value="1"/>
</dbReference>
<protein>
    <recommendedName>
        <fullName evidence="4 5">Large ribosomal subunit protein uL24</fullName>
    </recommendedName>
</protein>
<comment type="function">
    <text evidence="5">One of the proteins that surrounds the polypeptide exit tunnel on the outside of the subunit.</text>
</comment>
<evidence type="ECO:0000256" key="6">
    <source>
        <dbReference type="RuleBase" id="RU003477"/>
    </source>
</evidence>
<proteinExistence type="inferred from homology"/>
<keyword evidence="2 5" id="KW-0689">Ribosomal protein</keyword>
<dbReference type="Pfam" id="PF17136">
    <property type="entry name" value="ribosomal_L24"/>
    <property type="match status" value="1"/>
</dbReference>
<dbReference type="PANTHER" id="PTHR12903">
    <property type="entry name" value="MITOCHONDRIAL RIBOSOMAL PROTEIN L24"/>
    <property type="match status" value="1"/>
</dbReference>
<keyword evidence="9" id="KW-1185">Reference proteome</keyword>
<dbReference type="SUPFAM" id="SSF50104">
    <property type="entry name" value="Translation proteins SH3-like domain"/>
    <property type="match status" value="1"/>
</dbReference>
<accession>A0ABS2DT92</accession>
<dbReference type="SMART" id="SM00739">
    <property type="entry name" value="KOW"/>
    <property type="match status" value="1"/>
</dbReference>
<dbReference type="InterPro" id="IPR014722">
    <property type="entry name" value="Rib_uL2_dom2"/>
</dbReference>
<dbReference type="EMBL" id="JACJJC010000014">
    <property type="protein sequence ID" value="MBM6704581.1"/>
    <property type="molecule type" value="Genomic_DNA"/>
</dbReference>
<evidence type="ECO:0000256" key="1">
    <source>
        <dbReference type="ARBA" id="ARBA00010618"/>
    </source>
</evidence>
<dbReference type="Gene3D" id="2.30.30.30">
    <property type="match status" value="1"/>
</dbReference>
<dbReference type="InterPro" id="IPR003256">
    <property type="entry name" value="Ribosomal_uL24"/>
</dbReference>
<dbReference type="InterPro" id="IPR008991">
    <property type="entry name" value="Translation_prot_SH3-like_sf"/>
</dbReference>
<dbReference type="RefSeq" id="WP_205103611.1">
    <property type="nucleotide sequence ID" value="NZ_JACJJC010000014.1"/>
</dbReference>
<organism evidence="8 9">
    <name type="scientific">Sutterella massiliensis</name>
    <dbReference type="NCBI Taxonomy" id="1816689"/>
    <lineage>
        <taxon>Bacteria</taxon>
        <taxon>Pseudomonadati</taxon>
        <taxon>Pseudomonadota</taxon>
        <taxon>Betaproteobacteria</taxon>
        <taxon>Burkholderiales</taxon>
        <taxon>Sutterellaceae</taxon>
        <taxon>Sutterella</taxon>
    </lineage>
</organism>
<evidence type="ECO:0000256" key="2">
    <source>
        <dbReference type="ARBA" id="ARBA00022980"/>
    </source>
</evidence>
<feature type="domain" description="KOW" evidence="7">
    <location>
        <begin position="3"/>
        <end position="30"/>
    </location>
</feature>
<evidence type="ECO:0000313" key="8">
    <source>
        <dbReference type="EMBL" id="MBM6704581.1"/>
    </source>
</evidence>
<comment type="caution">
    <text evidence="8">The sequence shown here is derived from an EMBL/GenBank/DDBJ whole genome shotgun (WGS) entry which is preliminary data.</text>
</comment>
<evidence type="ECO:0000313" key="9">
    <source>
        <dbReference type="Proteomes" id="UP000715095"/>
    </source>
</evidence>
<keyword evidence="5" id="KW-0694">RNA-binding</keyword>
<dbReference type="NCBIfam" id="TIGR01079">
    <property type="entry name" value="rplX_bact"/>
    <property type="match status" value="1"/>
</dbReference>
<reference evidence="8 9" key="1">
    <citation type="journal article" date="2021" name="Sci. Rep.">
        <title>The distribution of antibiotic resistance genes in chicken gut microbiota commensals.</title>
        <authorList>
            <person name="Juricova H."/>
            <person name="Matiasovicova J."/>
            <person name="Kubasova T."/>
            <person name="Cejkova D."/>
            <person name="Rychlik I."/>
        </authorList>
    </citation>
    <scope>NUCLEOTIDE SEQUENCE [LARGE SCALE GENOMIC DNA]</scope>
    <source>
        <strain evidence="8 9">An829</strain>
    </source>
</reference>